<dbReference type="Pfam" id="PF02321">
    <property type="entry name" value="OEP"/>
    <property type="match status" value="2"/>
</dbReference>
<dbReference type="PANTHER" id="PTHR30026">
    <property type="entry name" value="OUTER MEMBRANE PROTEIN TOLC"/>
    <property type="match status" value="1"/>
</dbReference>
<evidence type="ECO:0000313" key="9">
    <source>
        <dbReference type="EMBL" id="PWD97523.1"/>
    </source>
</evidence>
<dbReference type="GO" id="GO:1990281">
    <property type="term" value="C:efflux pump complex"/>
    <property type="evidence" value="ECO:0007669"/>
    <property type="project" value="TreeGrafter"/>
</dbReference>
<dbReference type="RefSeq" id="WP_109266303.1">
    <property type="nucleotide sequence ID" value="NZ_QEWP01000035.1"/>
</dbReference>
<dbReference type="EMBL" id="QEWP01000035">
    <property type="protein sequence ID" value="PWD97523.1"/>
    <property type="molecule type" value="Genomic_DNA"/>
</dbReference>
<dbReference type="PANTHER" id="PTHR30026:SF20">
    <property type="entry name" value="OUTER MEMBRANE PROTEIN TOLC"/>
    <property type="match status" value="1"/>
</dbReference>
<reference evidence="9 10" key="1">
    <citation type="submission" date="2018-05" db="EMBL/GenBank/DDBJ databases">
        <title>Marinilabilia rubrum sp. nov., isolated from saltern sediment.</title>
        <authorList>
            <person name="Zhang R."/>
        </authorList>
    </citation>
    <scope>NUCLEOTIDE SEQUENCE [LARGE SCALE GENOMIC DNA]</scope>
    <source>
        <strain evidence="9 10">WTE16</strain>
    </source>
</reference>
<evidence type="ECO:0000256" key="3">
    <source>
        <dbReference type="ARBA" id="ARBA00022448"/>
    </source>
</evidence>
<keyword evidence="5" id="KW-0812">Transmembrane</keyword>
<comment type="subcellular location">
    <subcellularLocation>
        <location evidence="1">Cell outer membrane</location>
    </subcellularLocation>
</comment>
<keyword evidence="7" id="KW-0998">Cell outer membrane</keyword>
<name>A0A2U2B381_9BACT</name>
<sequence>MIKQITSVYILLLLPLFTLKAQVADTYFQDESEDEIEVEMSLTEVIELAHKQSLYSFRSENMYLARYWEYRSYKADRLPILSLDATPVNYDRSVVSRFNADQGEYFDQRSYFTSDASLSVRQSVPFTGGVFNVTSSLSRSQNLDDSEDIQYASVPVSVGFNQPLNGYNRFRWEARIEPLKFEKAKREYLQSLESLAIRATDYFFGQVTAEINLKIAETNYSNADTLYNIGKGRFEIGTVTQDELLDLELELLNASMEVTKAKVNLRQARAALGSFLALEDNMAIDCIVPDEIPDLKINPEQAMALAIENNPEILDFQQRIMEAQQSIARARSESGLSANIRANFGINKNADELGIVYGSPFADQQQVRVSLNIPILDWGLRKGQIQMARSNRDVTEATVKQDRIDFEQELFISVMEFNMQEKQVEISAKADTIAQRGYDVTKQRFLIDKVDVIKLNSARNSLDAARRNYISSLRQYWRSYFQMRQYTLFDFVQEEPLMKELDELLQQ</sequence>
<dbReference type="GO" id="GO:0015562">
    <property type="term" value="F:efflux transmembrane transporter activity"/>
    <property type="evidence" value="ECO:0007669"/>
    <property type="project" value="InterPro"/>
</dbReference>
<evidence type="ECO:0000313" key="10">
    <source>
        <dbReference type="Proteomes" id="UP000244956"/>
    </source>
</evidence>
<evidence type="ECO:0000256" key="8">
    <source>
        <dbReference type="SAM" id="SignalP"/>
    </source>
</evidence>
<dbReference type="GO" id="GO:0009279">
    <property type="term" value="C:cell outer membrane"/>
    <property type="evidence" value="ECO:0007669"/>
    <property type="project" value="UniProtKB-SubCell"/>
</dbReference>
<organism evidence="9 10">
    <name type="scientific">Marinilabilia rubra</name>
    <dbReference type="NCBI Taxonomy" id="2162893"/>
    <lineage>
        <taxon>Bacteria</taxon>
        <taxon>Pseudomonadati</taxon>
        <taxon>Bacteroidota</taxon>
        <taxon>Bacteroidia</taxon>
        <taxon>Marinilabiliales</taxon>
        <taxon>Marinilabiliaceae</taxon>
        <taxon>Marinilabilia</taxon>
    </lineage>
</organism>
<evidence type="ECO:0000256" key="7">
    <source>
        <dbReference type="ARBA" id="ARBA00023237"/>
    </source>
</evidence>
<proteinExistence type="inferred from homology"/>
<dbReference type="Proteomes" id="UP000244956">
    <property type="component" value="Unassembled WGS sequence"/>
</dbReference>
<dbReference type="InterPro" id="IPR051906">
    <property type="entry name" value="TolC-like"/>
</dbReference>
<accession>A0A2U2B381</accession>
<keyword evidence="3" id="KW-0813">Transport</keyword>
<keyword evidence="4" id="KW-1134">Transmembrane beta strand</keyword>
<dbReference type="GO" id="GO:0015288">
    <property type="term" value="F:porin activity"/>
    <property type="evidence" value="ECO:0007669"/>
    <property type="project" value="TreeGrafter"/>
</dbReference>
<dbReference type="SUPFAM" id="SSF56954">
    <property type="entry name" value="Outer membrane efflux proteins (OEP)"/>
    <property type="match status" value="1"/>
</dbReference>
<evidence type="ECO:0000256" key="6">
    <source>
        <dbReference type="ARBA" id="ARBA00023136"/>
    </source>
</evidence>
<keyword evidence="8" id="KW-0732">Signal</keyword>
<dbReference type="InterPro" id="IPR003423">
    <property type="entry name" value="OMP_efflux"/>
</dbReference>
<dbReference type="Gene3D" id="1.20.1600.10">
    <property type="entry name" value="Outer membrane efflux proteins (OEP)"/>
    <property type="match status" value="1"/>
</dbReference>
<dbReference type="OrthoDB" id="940457at2"/>
<feature type="signal peptide" evidence="8">
    <location>
        <begin position="1"/>
        <end position="23"/>
    </location>
</feature>
<feature type="chain" id="PRO_5015780515" evidence="8">
    <location>
        <begin position="24"/>
        <end position="507"/>
    </location>
</feature>
<evidence type="ECO:0000256" key="1">
    <source>
        <dbReference type="ARBA" id="ARBA00004442"/>
    </source>
</evidence>
<comment type="caution">
    <text evidence="9">The sequence shown here is derived from an EMBL/GenBank/DDBJ whole genome shotgun (WGS) entry which is preliminary data.</text>
</comment>
<evidence type="ECO:0000256" key="2">
    <source>
        <dbReference type="ARBA" id="ARBA00007613"/>
    </source>
</evidence>
<protein>
    <submittedName>
        <fullName evidence="9">TolC family protein</fullName>
    </submittedName>
</protein>
<gene>
    <name evidence="9" type="ORF">DDZ16_20260</name>
</gene>
<keyword evidence="10" id="KW-1185">Reference proteome</keyword>
<evidence type="ECO:0000256" key="5">
    <source>
        <dbReference type="ARBA" id="ARBA00022692"/>
    </source>
</evidence>
<comment type="similarity">
    <text evidence="2">Belongs to the outer membrane factor (OMF) (TC 1.B.17) family.</text>
</comment>
<keyword evidence="6" id="KW-0472">Membrane</keyword>
<evidence type="ECO:0000256" key="4">
    <source>
        <dbReference type="ARBA" id="ARBA00022452"/>
    </source>
</evidence>
<dbReference type="AlphaFoldDB" id="A0A2U2B381"/>